<dbReference type="Pfam" id="PF01370">
    <property type="entry name" value="Epimerase"/>
    <property type="match status" value="1"/>
</dbReference>
<dbReference type="Gene3D" id="3.40.50.720">
    <property type="entry name" value="NAD(P)-binding Rossmann-like Domain"/>
    <property type="match status" value="1"/>
</dbReference>
<dbReference type="EMBL" id="CP104143">
    <property type="protein sequence ID" value="UWU15595.1"/>
    <property type="molecule type" value="Genomic_DNA"/>
</dbReference>
<dbReference type="Proteomes" id="UP001060123">
    <property type="component" value="Chromosome"/>
</dbReference>
<evidence type="ECO:0000313" key="2">
    <source>
        <dbReference type="EMBL" id="UWU15595.1"/>
    </source>
</evidence>
<feature type="domain" description="NAD-dependent epimerase/dehydratase" evidence="1">
    <location>
        <begin position="3"/>
        <end position="44"/>
    </location>
</feature>
<protein>
    <submittedName>
        <fullName evidence="2">NAD-dependent epimerase/dehydratase family protein</fullName>
    </submittedName>
</protein>
<dbReference type="InterPro" id="IPR036291">
    <property type="entry name" value="NAD(P)-bd_dom_sf"/>
</dbReference>
<dbReference type="RefSeq" id="WP_245209215.1">
    <property type="nucleotide sequence ID" value="NZ_CP104143.1"/>
</dbReference>
<sequence length="56" mass="6052">MNILILGATGFIGSAVAARLVADGHVVSGLARTSVQARTKWPDVRWLRRRLAGRPL</sequence>
<evidence type="ECO:0000259" key="1">
    <source>
        <dbReference type="Pfam" id="PF01370"/>
    </source>
</evidence>
<accession>A0ABY5XM69</accession>
<evidence type="ECO:0000313" key="3">
    <source>
        <dbReference type="Proteomes" id="UP001060123"/>
    </source>
</evidence>
<reference evidence="2" key="1">
    <citation type="submission" date="2022-09" db="EMBL/GenBank/DDBJ databases">
        <title>Australian commercial rhizobial inoculants.</title>
        <authorList>
            <person name="Kohlmeier M.G."/>
            <person name="O'Hara G.W."/>
            <person name="Colombi E."/>
            <person name="Ramsay J.P."/>
            <person name="Terpolilli J."/>
        </authorList>
    </citation>
    <scope>NUCLEOTIDE SEQUENCE</scope>
    <source>
        <strain evidence="2">WSM1592</strain>
    </source>
</reference>
<name>A0ABY5XM69_RHISU</name>
<proteinExistence type="predicted"/>
<dbReference type="SUPFAM" id="SSF51735">
    <property type="entry name" value="NAD(P)-binding Rossmann-fold domains"/>
    <property type="match status" value="1"/>
</dbReference>
<keyword evidence="3" id="KW-1185">Reference proteome</keyword>
<organism evidence="2 3">
    <name type="scientific">Rhizobium sullae</name>
    <name type="common">Rhizobium hedysari</name>
    <dbReference type="NCBI Taxonomy" id="50338"/>
    <lineage>
        <taxon>Bacteria</taxon>
        <taxon>Pseudomonadati</taxon>
        <taxon>Pseudomonadota</taxon>
        <taxon>Alphaproteobacteria</taxon>
        <taxon>Hyphomicrobiales</taxon>
        <taxon>Rhizobiaceae</taxon>
        <taxon>Rhizobium/Agrobacterium group</taxon>
        <taxon>Rhizobium</taxon>
    </lineage>
</organism>
<dbReference type="InterPro" id="IPR001509">
    <property type="entry name" value="Epimerase_deHydtase"/>
</dbReference>
<gene>
    <name evidence="2" type="ORF">N2599_06230</name>
</gene>